<evidence type="ECO:0000256" key="1">
    <source>
        <dbReference type="SAM" id="MobiDB-lite"/>
    </source>
</evidence>
<gene>
    <name evidence="2" type="ORF">AmaxDRAFT_3967</name>
</gene>
<evidence type="ECO:0000313" key="3">
    <source>
        <dbReference type="Proteomes" id="UP000004061"/>
    </source>
</evidence>
<dbReference type="AlphaFoldDB" id="B5W5C2"/>
<sequence>MGFRAIERVTGISHNTILNWVRVAETHIDEENYEIPEIAQIDELQTFVGSKKTIWVWTVVNTKLPGILKFVIGDRLWSKEKSPSPTPLQNRACEFPSTRLLM</sequence>
<comment type="caution">
    <text evidence="2">The sequence shown here is derived from an EMBL/GenBank/DDBJ whole genome shotgun (WGS) entry which is preliminary data.</text>
</comment>
<feature type="region of interest" description="Disordered" evidence="1">
    <location>
        <begin position="79"/>
        <end position="102"/>
    </location>
</feature>
<dbReference type="Proteomes" id="UP000004061">
    <property type="component" value="Unassembled WGS sequence"/>
</dbReference>
<evidence type="ECO:0008006" key="4">
    <source>
        <dbReference type="Google" id="ProtNLM"/>
    </source>
</evidence>
<accession>B5W5C2</accession>
<dbReference type="EMBL" id="ABYK01000034">
    <property type="protein sequence ID" value="EDZ93315.1"/>
    <property type="molecule type" value="Genomic_DNA"/>
</dbReference>
<keyword evidence="3" id="KW-1185">Reference proteome</keyword>
<reference evidence="2 3" key="1">
    <citation type="journal article" date="2011" name="Appl. Environ. Microbiol.">
        <title>Contribution of a Sodium Ion Gradient to Energy Conservation during Fermentation in the Cyanobacterium Arthrospira (Spirulina) maxima CS-328.</title>
        <authorList>
            <person name="Carrieri D."/>
            <person name="Ananyev G."/>
            <person name="Lenz O."/>
            <person name="Bryant D.A."/>
            <person name="Dismukes G.C."/>
        </authorList>
    </citation>
    <scope>NUCLEOTIDE SEQUENCE [LARGE SCALE GENOMIC DNA]</scope>
    <source>
        <strain evidence="2 3">CS-328</strain>
    </source>
</reference>
<protein>
    <recommendedName>
        <fullName evidence="4">IS1 transposase</fullName>
    </recommendedName>
</protein>
<proteinExistence type="predicted"/>
<name>B5W5C2_LIMMA</name>
<evidence type="ECO:0000313" key="2">
    <source>
        <dbReference type="EMBL" id="EDZ93315.1"/>
    </source>
</evidence>
<organism evidence="2 3">
    <name type="scientific">Limnospira maxima CS-328</name>
    <dbReference type="NCBI Taxonomy" id="513049"/>
    <lineage>
        <taxon>Bacteria</taxon>
        <taxon>Bacillati</taxon>
        <taxon>Cyanobacteriota</taxon>
        <taxon>Cyanophyceae</taxon>
        <taxon>Oscillatoriophycideae</taxon>
        <taxon>Oscillatoriales</taxon>
        <taxon>Sirenicapillariaceae</taxon>
        <taxon>Limnospira</taxon>
    </lineage>
</organism>